<dbReference type="InterPro" id="IPR001602">
    <property type="entry name" value="UPF0047_YjbQ-like"/>
</dbReference>
<evidence type="ECO:0000313" key="2">
    <source>
        <dbReference type="EMBL" id="MBJ8383451.1"/>
    </source>
</evidence>
<name>A0ABS0ZXA5_9ENTR</name>
<organism evidence="2 3">
    <name type="scientific">Citrobacter sedlakii</name>
    <dbReference type="NCBI Taxonomy" id="67826"/>
    <lineage>
        <taxon>Bacteria</taxon>
        <taxon>Pseudomonadati</taxon>
        <taxon>Pseudomonadota</taxon>
        <taxon>Gammaproteobacteria</taxon>
        <taxon>Enterobacterales</taxon>
        <taxon>Enterobacteriaceae</taxon>
        <taxon>Citrobacter</taxon>
        <taxon>Citrobacter freundii complex</taxon>
    </lineage>
</organism>
<gene>
    <name evidence="2" type="ORF">I6M88_21105</name>
</gene>
<dbReference type="NCBIfam" id="TIGR00149">
    <property type="entry name" value="TIGR00149_YjbQ"/>
    <property type="match status" value="1"/>
</dbReference>
<keyword evidence="3" id="KW-1185">Reference proteome</keyword>
<proteinExistence type="inferred from homology"/>
<dbReference type="Proteomes" id="UP000746649">
    <property type="component" value="Unassembled WGS sequence"/>
</dbReference>
<accession>A0ABS0ZXA5</accession>
<protein>
    <submittedName>
        <fullName evidence="2">YjbQ family protein</fullName>
    </submittedName>
</protein>
<dbReference type="PROSITE" id="PS01314">
    <property type="entry name" value="UPF0047"/>
    <property type="match status" value="1"/>
</dbReference>
<comment type="similarity">
    <text evidence="1">Belongs to the UPF0047 family.</text>
</comment>
<comment type="caution">
    <text evidence="2">The sequence shown here is derived from an EMBL/GenBank/DDBJ whole genome shotgun (WGS) entry which is preliminary data.</text>
</comment>
<dbReference type="Gene3D" id="2.60.120.460">
    <property type="entry name" value="YjbQ-like"/>
    <property type="match status" value="1"/>
</dbReference>
<reference evidence="2 3" key="1">
    <citation type="submission" date="2020-11" db="EMBL/GenBank/DDBJ databases">
        <title>Enhanced detection system for hospital associated transmission using whole genome sequencing surveillance.</title>
        <authorList>
            <person name="Harrison L.H."/>
            <person name="Van Tyne D."/>
            <person name="Marsh J.W."/>
            <person name="Griffith M.P."/>
            <person name="Snyder D.J."/>
            <person name="Cooper V.S."/>
            <person name="Mustapha M."/>
        </authorList>
    </citation>
    <scope>NUCLEOTIDE SEQUENCE [LARGE SCALE GENOMIC DNA]</scope>
    <source>
        <strain evidence="2 3">CB00117</strain>
    </source>
</reference>
<dbReference type="PIRSF" id="PIRSF004681">
    <property type="entry name" value="UCP004681"/>
    <property type="match status" value="1"/>
</dbReference>
<dbReference type="Pfam" id="PF01894">
    <property type="entry name" value="YjbQ"/>
    <property type="match status" value="1"/>
</dbReference>
<sequence>MWYQQTLTLHAKPRGFHLVTDEILGLLADMPRVETGLLHLLLQHTSASLTLNENCDPTVRHDMERFFLQAVPDHGNYEHDYEGPDDMPAHIKSSLLGVSLLLPVHKGRIKLGTWQGIWLGEHRIHGGSRQIIATLQGE</sequence>
<dbReference type="InterPro" id="IPR035917">
    <property type="entry name" value="YjbQ-like_sf"/>
</dbReference>
<evidence type="ECO:0000313" key="3">
    <source>
        <dbReference type="Proteomes" id="UP000746649"/>
    </source>
</evidence>
<dbReference type="PANTHER" id="PTHR30615:SF8">
    <property type="entry name" value="UPF0047 PROTEIN C4A8.02C"/>
    <property type="match status" value="1"/>
</dbReference>
<dbReference type="SUPFAM" id="SSF111038">
    <property type="entry name" value="YjbQ-like"/>
    <property type="match status" value="1"/>
</dbReference>
<dbReference type="EMBL" id="JADWND010000015">
    <property type="protein sequence ID" value="MBJ8383451.1"/>
    <property type="molecule type" value="Genomic_DNA"/>
</dbReference>
<dbReference type="RefSeq" id="WP_060570401.1">
    <property type="nucleotide sequence ID" value="NZ_CBCYHD010000005.1"/>
</dbReference>
<evidence type="ECO:0000256" key="1">
    <source>
        <dbReference type="ARBA" id="ARBA00005534"/>
    </source>
</evidence>
<dbReference type="PANTHER" id="PTHR30615">
    <property type="entry name" value="UNCHARACTERIZED PROTEIN YJBQ-RELATED"/>
    <property type="match status" value="1"/>
</dbReference>